<evidence type="ECO:0000313" key="1">
    <source>
        <dbReference type="EMBL" id="AHB49147.1"/>
    </source>
</evidence>
<proteinExistence type="predicted"/>
<dbReference type="RefSeq" id="WP_023787965.1">
    <property type="nucleotide sequence ID" value="NC_022997.1"/>
</dbReference>
<dbReference type="Proteomes" id="UP000018542">
    <property type="component" value="Chromosome"/>
</dbReference>
<reference evidence="1 2" key="1">
    <citation type="journal article" date="2014" name="Genome Announc.">
        <title>Complete Genome Sequence of Hyphomicrobium nitrativorans Strain NL23, a Denitrifying Bacterium Isolated from Biofilm of a Methanol-Fed Denitrification System Treating Seawater at the Montreal Biodome.</title>
        <authorList>
            <person name="Martineau C."/>
            <person name="Villeneuve C."/>
            <person name="Mauffrey F."/>
            <person name="Villemur R."/>
        </authorList>
    </citation>
    <scope>NUCLEOTIDE SEQUENCE [LARGE SCALE GENOMIC DNA]</scope>
    <source>
        <strain evidence="1">NL23</strain>
    </source>
</reference>
<organism evidence="1 2">
    <name type="scientific">Hyphomicrobium nitrativorans NL23</name>
    <dbReference type="NCBI Taxonomy" id="1029756"/>
    <lineage>
        <taxon>Bacteria</taxon>
        <taxon>Pseudomonadati</taxon>
        <taxon>Pseudomonadota</taxon>
        <taxon>Alphaproteobacteria</taxon>
        <taxon>Hyphomicrobiales</taxon>
        <taxon>Hyphomicrobiaceae</taxon>
        <taxon>Hyphomicrobium</taxon>
    </lineage>
</organism>
<name>V5SF76_9HYPH</name>
<dbReference type="Gene3D" id="1.10.4200.10">
    <property type="entry name" value="Triphosphoribosyl-dephospho-CoA protein"/>
    <property type="match status" value="1"/>
</dbReference>
<dbReference type="AlphaFoldDB" id="V5SF76"/>
<dbReference type="OrthoDB" id="8525901at2"/>
<keyword evidence="2" id="KW-1185">Reference proteome</keyword>
<dbReference type="STRING" id="1029756.W911_13185"/>
<dbReference type="GO" id="GO:0005524">
    <property type="term" value="F:ATP binding"/>
    <property type="evidence" value="ECO:0007669"/>
    <property type="project" value="InterPro"/>
</dbReference>
<dbReference type="Pfam" id="PF01874">
    <property type="entry name" value="CitG"/>
    <property type="match status" value="1"/>
</dbReference>
<dbReference type="PATRIC" id="fig|1029756.8.peg.2744"/>
<accession>V5SF76</accession>
<dbReference type="PANTHER" id="PTHR42280:SF1">
    <property type="entry name" value="CITG FAMILY PROTEIN"/>
    <property type="match status" value="1"/>
</dbReference>
<dbReference type="GO" id="GO:0046917">
    <property type="term" value="F:triphosphoribosyl-dephospho-CoA synthase activity"/>
    <property type="evidence" value="ECO:0007669"/>
    <property type="project" value="InterPro"/>
</dbReference>
<dbReference type="PANTHER" id="PTHR42280">
    <property type="entry name" value="CITG FAMILY PROTEIN"/>
    <property type="match status" value="1"/>
</dbReference>
<gene>
    <name evidence="1" type="ORF">W911_13185</name>
</gene>
<dbReference type="EMBL" id="CP006912">
    <property type="protein sequence ID" value="AHB49147.1"/>
    <property type="molecule type" value="Genomic_DNA"/>
</dbReference>
<sequence>MSYPLSREVIEAAFIAACHAELRALKPGNVHIHGAGHDMDVSHFERAASAAAPFIADTAYGVGGRILGAVSASMAAAGCNTNLGIVLLTAPLAVAAGAPEGPANLRERLRRVLDGLDLADADQAFRAIVLANPAGLGGAQDGDVSQPPTMTLGAAMALAADRDRIARAYVTGFDDIFSFALPELYAARRIAQNDAMAVTALHMGLLAAFPDSHIARKHGPAAAAAVQKEAQALRPLWAPVPRSETWEALLDLDRSLKARGLNPGTTADFVVATVFADRLIRPRATPGHS</sequence>
<evidence type="ECO:0000313" key="2">
    <source>
        <dbReference type="Proteomes" id="UP000018542"/>
    </source>
</evidence>
<dbReference type="HOGENOM" id="CLU_063627_1_0_5"/>
<protein>
    <submittedName>
        <fullName evidence="1">Triphosphoribosyl-dephospho-CoA synthase</fullName>
    </submittedName>
</protein>
<dbReference type="InterPro" id="IPR002736">
    <property type="entry name" value="CitG"/>
</dbReference>
<dbReference type="KEGG" id="hni:W911_13185"/>